<evidence type="ECO:0000313" key="3">
    <source>
        <dbReference type="Proteomes" id="UP000535415"/>
    </source>
</evidence>
<protein>
    <submittedName>
        <fullName evidence="2">Transcriptional regulator with XRE-family HTH domain</fullName>
    </submittedName>
</protein>
<keyword evidence="3" id="KW-1185">Reference proteome</keyword>
<name>A0A7W9BNG5_9RHOB</name>
<dbReference type="RefSeq" id="WP_139210116.1">
    <property type="nucleotide sequence ID" value="NZ_JACIJM010000014.1"/>
</dbReference>
<organism evidence="2 3">
    <name type="scientific">Yoonia ponticola</name>
    <dbReference type="NCBI Taxonomy" id="1524255"/>
    <lineage>
        <taxon>Bacteria</taxon>
        <taxon>Pseudomonadati</taxon>
        <taxon>Pseudomonadota</taxon>
        <taxon>Alphaproteobacteria</taxon>
        <taxon>Rhodobacterales</taxon>
        <taxon>Paracoccaceae</taxon>
        <taxon>Yoonia</taxon>
    </lineage>
</organism>
<comment type="caution">
    <text evidence="2">The sequence shown here is derived from an EMBL/GenBank/DDBJ whole genome shotgun (WGS) entry which is preliminary data.</text>
</comment>
<dbReference type="AlphaFoldDB" id="A0A7W9BNG5"/>
<feature type="domain" description="HTH cro/C1-type" evidence="1">
    <location>
        <begin position="55"/>
        <end position="76"/>
    </location>
</feature>
<gene>
    <name evidence="2" type="ORF">FHS72_003399</name>
</gene>
<evidence type="ECO:0000259" key="1">
    <source>
        <dbReference type="PROSITE" id="PS50943"/>
    </source>
</evidence>
<reference evidence="2 3" key="1">
    <citation type="submission" date="2020-08" db="EMBL/GenBank/DDBJ databases">
        <title>Genomic Encyclopedia of Type Strains, Phase IV (KMG-IV): sequencing the most valuable type-strain genomes for metagenomic binning, comparative biology and taxonomic classification.</title>
        <authorList>
            <person name="Goeker M."/>
        </authorList>
    </citation>
    <scope>NUCLEOTIDE SEQUENCE [LARGE SCALE GENOMIC DNA]</scope>
    <source>
        <strain evidence="2 3">DSM 101064</strain>
    </source>
</reference>
<dbReference type="EMBL" id="JACIJM010000014">
    <property type="protein sequence ID" value="MBB5723754.1"/>
    <property type="molecule type" value="Genomic_DNA"/>
</dbReference>
<proteinExistence type="predicted"/>
<evidence type="ECO:0000313" key="2">
    <source>
        <dbReference type="EMBL" id="MBB5723754.1"/>
    </source>
</evidence>
<dbReference type="PROSITE" id="PS50943">
    <property type="entry name" value="HTH_CROC1"/>
    <property type="match status" value="1"/>
</dbReference>
<accession>A0A7W9BNG5</accession>
<dbReference type="InterPro" id="IPR001387">
    <property type="entry name" value="Cro/C1-type_HTH"/>
</dbReference>
<dbReference type="Proteomes" id="UP000535415">
    <property type="component" value="Unassembled WGS sequence"/>
</dbReference>
<sequence>MTGEPAWPLHPPPKEIETLRQYVQSLARLYGVTFESFCYHALKIAHADEEARSFTQPTEDVLERLAVGLGIPIDELRGFEARRRRNVARLYAELEAWIATPEGRQRYEWAFPPKS</sequence>